<dbReference type="SMART" id="SM00086">
    <property type="entry name" value="PAC"/>
    <property type="match status" value="1"/>
</dbReference>
<dbReference type="PANTHER" id="PTHR44757:SF2">
    <property type="entry name" value="BIOFILM ARCHITECTURE MAINTENANCE PROTEIN MBAA"/>
    <property type="match status" value="1"/>
</dbReference>
<dbReference type="FunFam" id="3.30.70.270:FF:000001">
    <property type="entry name" value="Diguanylate cyclase domain protein"/>
    <property type="match status" value="1"/>
</dbReference>
<dbReference type="Pfam" id="PF13682">
    <property type="entry name" value="CZB"/>
    <property type="match status" value="1"/>
</dbReference>
<dbReference type="InterPro" id="IPR035965">
    <property type="entry name" value="PAS-like_dom_sf"/>
</dbReference>
<dbReference type="CDD" id="cd01949">
    <property type="entry name" value="GGDEF"/>
    <property type="match status" value="1"/>
</dbReference>
<feature type="domain" description="PAC" evidence="3">
    <location>
        <begin position="92"/>
        <end position="144"/>
    </location>
</feature>
<dbReference type="InterPro" id="IPR001633">
    <property type="entry name" value="EAL_dom"/>
</dbReference>
<dbReference type="PROSITE" id="PS50113">
    <property type="entry name" value="PAC"/>
    <property type="match status" value="2"/>
</dbReference>
<dbReference type="KEGG" id="haz:A9404_10805"/>
<dbReference type="InterPro" id="IPR001610">
    <property type="entry name" value="PAC"/>
</dbReference>
<evidence type="ECO:0000259" key="3">
    <source>
        <dbReference type="PROSITE" id="PS50113"/>
    </source>
</evidence>
<dbReference type="PROSITE" id="PS50112">
    <property type="entry name" value="PAS"/>
    <property type="match status" value="1"/>
</dbReference>
<dbReference type="PROSITE" id="PS50883">
    <property type="entry name" value="EAL"/>
    <property type="match status" value="1"/>
</dbReference>
<dbReference type="PROSITE" id="PS50887">
    <property type="entry name" value="GGDEF"/>
    <property type="match status" value="1"/>
</dbReference>
<dbReference type="NCBIfam" id="TIGR00254">
    <property type="entry name" value="GGDEF"/>
    <property type="match status" value="1"/>
</dbReference>
<dbReference type="Gene3D" id="1.20.120.30">
    <property type="entry name" value="Aspartate receptor, ligand-binding domain"/>
    <property type="match status" value="1"/>
</dbReference>
<organism evidence="6 7">
    <name type="scientific">Halothiobacillus diazotrophicus</name>
    <dbReference type="NCBI Taxonomy" id="1860122"/>
    <lineage>
        <taxon>Bacteria</taxon>
        <taxon>Pseudomonadati</taxon>
        <taxon>Pseudomonadota</taxon>
        <taxon>Gammaproteobacteria</taxon>
        <taxon>Chromatiales</taxon>
        <taxon>Halothiobacillaceae</taxon>
        <taxon>Halothiobacillus</taxon>
    </lineage>
</organism>
<feature type="domain" description="PAS" evidence="2">
    <location>
        <begin position="16"/>
        <end position="65"/>
    </location>
</feature>
<reference evidence="6 7" key="1">
    <citation type="submission" date="2016-06" db="EMBL/GenBank/DDBJ databases">
        <title>Insight into the functional genes involving in sulfur oxidation in Pearl River water.</title>
        <authorList>
            <person name="Luo J."/>
            <person name="Tan X."/>
            <person name="Lin W."/>
        </authorList>
    </citation>
    <scope>NUCLEOTIDE SEQUENCE [LARGE SCALE GENOMIC DNA]</scope>
    <source>
        <strain evidence="6 7">LS2</strain>
    </source>
</reference>
<dbReference type="STRING" id="1860122.A9404_10805"/>
<dbReference type="InterPro" id="IPR000014">
    <property type="entry name" value="PAS"/>
</dbReference>
<dbReference type="SMART" id="SM00052">
    <property type="entry name" value="EAL"/>
    <property type="match status" value="1"/>
</dbReference>
<feature type="domain" description="EAL" evidence="4">
    <location>
        <begin position="320"/>
        <end position="574"/>
    </location>
</feature>
<dbReference type="InterPro" id="IPR029787">
    <property type="entry name" value="Nucleotide_cyclase"/>
</dbReference>
<dbReference type="SUPFAM" id="SSF141868">
    <property type="entry name" value="EAL domain-like"/>
    <property type="match status" value="1"/>
</dbReference>
<feature type="domain" description="GGDEF" evidence="5">
    <location>
        <begin position="177"/>
        <end position="311"/>
    </location>
</feature>
<evidence type="ECO:0000313" key="7">
    <source>
        <dbReference type="Proteomes" id="UP000078596"/>
    </source>
</evidence>
<dbReference type="CDD" id="cd00130">
    <property type="entry name" value="PAS"/>
    <property type="match status" value="1"/>
</dbReference>
<dbReference type="GO" id="GO:0003824">
    <property type="term" value="F:catalytic activity"/>
    <property type="evidence" value="ECO:0007669"/>
    <property type="project" value="UniProtKB-ARBA"/>
</dbReference>
<evidence type="ECO:0000256" key="1">
    <source>
        <dbReference type="ARBA" id="ARBA00001946"/>
    </source>
</evidence>
<dbReference type="SMART" id="SM00091">
    <property type="entry name" value="PAS"/>
    <property type="match status" value="1"/>
</dbReference>
<dbReference type="AlphaFoldDB" id="A0A191ZKR0"/>
<dbReference type="Pfam" id="PF13426">
    <property type="entry name" value="PAS_9"/>
    <property type="match status" value="1"/>
</dbReference>
<dbReference type="SUPFAM" id="SSF55073">
    <property type="entry name" value="Nucleotide cyclase"/>
    <property type="match status" value="1"/>
</dbReference>
<sequence>MGHIWLFRDITQQKRAEEKLQQAANVFTHAREGIMITDLNGNILEVNETFTRITGYSRAEALGKNHRFLSSGRQEPEFFAALRRELIDKGYWHGEVWNRRKNGEVYVAVLTVSTVCDADGVPRQYVALFSDVTAQKERHQKQLEHIAHYDALTGLINRSLLTDRLQQAMVQTQIQGSAIAVIMIDLDDFKQINETEGHAAGDHVLLTIADRLKRHLGEGDSLARLGGDEFVAVLTHLPDMEARAALLGDLLSEVAAPILDGERSFQVSASLGVTFYPQPENVDAEQLLRQSDQAMYQAKLSGKNRYYLFDPDEDRNIRGHFETLERIRLGIAQNEFELFYQPKVNMRTGQIVGMEALIRWRHPEHGLLAPSSFLPIIEDSPLEIDMGDWVLDAALAQMAAWQKSGYTFTVSINVGGRQLLQPDFVSSLQATLANYPEIRPNLLELEILESSALEDAVQVSHVINQCRTFGVEFALDDFGTGYSSLAYLKYLSATTLKIDQSFIRNMLQDPNDLAIVEGVLGLATAFRRTVIAEGVETVAHGQMLLRLGCELGQGYGIARPMPGREVDGWIAGWRADPLWLELEPVPRSDLPLLFAIVDHNAWVHAIERHLRGEVDEPLMLGEHECRFGQWLHGAGLSRYGSNPSFAAIDSLHHRIHEQASELVHVLSRQDDASAQAGLAELQRLSRELLARLDELLRTRAD</sequence>
<feature type="domain" description="PAC" evidence="3">
    <location>
        <begin position="1"/>
        <end position="22"/>
    </location>
</feature>
<dbReference type="EMBL" id="CP016027">
    <property type="protein sequence ID" value="ANJ68433.1"/>
    <property type="molecule type" value="Genomic_DNA"/>
</dbReference>
<gene>
    <name evidence="6" type="ORF">A9404_10805</name>
</gene>
<dbReference type="InterPro" id="IPR043128">
    <property type="entry name" value="Rev_trsase/Diguanyl_cyclase"/>
</dbReference>
<dbReference type="SMART" id="SM00267">
    <property type="entry name" value="GGDEF"/>
    <property type="match status" value="1"/>
</dbReference>
<dbReference type="SUPFAM" id="SSF55785">
    <property type="entry name" value="PYP-like sensor domain (PAS domain)"/>
    <property type="match status" value="1"/>
</dbReference>
<name>A0A191ZKR0_9GAMM</name>
<dbReference type="Proteomes" id="UP000078596">
    <property type="component" value="Chromosome"/>
</dbReference>
<accession>A0A191ZKR0</accession>
<evidence type="ECO:0000313" key="6">
    <source>
        <dbReference type="EMBL" id="ANJ68433.1"/>
    </source>
</evidence>
<dbReference type="InterPro" id="IPR035919">
    <property type="entry name" value="EAL_sf"/>
</dbReference>
<dbReference type="InterPro" id="IPR000160">
    <property type="entry name" value="GGDEF_dom"/>
</dbReference>
<proteinExistence type="predicted"/>
<dbReference type="CDD" id="cd01948">
    <property type="entry name" value="EAL"/>
    <property type="match status" value="1"/>
</dbReference>
<comment type="cofactor">
    <cofactor evidence="1">
        <name>Mg(2+)</name>
        <dbReference type="ChEBI" id="CHEBI:18420"/>
    </cofactor>
</comment>
<dbReference type="InterPro" id="IPR052155">
    <property type="entry name" value="Biofilm_reg_signaling"/>
</dbReference>
<evidence type="ECO:0000259" key="2">
    <source>
        <dbReference type="PROSITE" id="PS50112"/>
    </source>
</evidence>
<evidence type="ECO:0000259" key="5">
    <source>
        <dbReference type="PROSITE" id="PS50887"/>
    </source>
</evidence>
<dbReference type="Pfam" id="PF00990">
    <property type="entry name" value="GGDEF"/>
    <property type="match status" value="1"/>
</dbReference>
<keyword evidence="7" id="KW-1185">Reference proteome</keyword>
<dbReference type="InterPro" id="IPR025991">
    <property type="entry name" value="Chemoreceptor_zinc-bind_dom"/>
</dbReference>
<evidence type="ECO:0000259" key="4">
    <source>
        <dbReference type="PROSITE" id="PS50883"/>
    </source>
</evidence>
<dbReference type="InterPro" id="IPR000700">
    <property type="entry name" value="PAS-assoc_C"/>
</dbReference>
<dbReference type="Gene3D" id="3.30.70.270">
    <property type="match status" value="1"/>
</dbReference>
<dbReference type="NCBIfam" id="TIGR00229">
    <property type="entry name" value="sensory_box"/>
    <property type="match status" value="1"/>
</dbReference>
<dbReference type="Gene3D" id="3.30.450.20">
    <property type="entry name" value="PAS domain"/>
    <property type="match status" value="1"/>
</dbReference>
<protein>
    <submittedName>
        <fullName evidence="6">Diguanylate cyclase</fullName>
    </submittedName>
</protein>
<dbReference type="Gene3D" id="3.20.20.450">
    <property type="entry name" value="EAL domain"/>
    <property type="match status" value="1"/>
</dbReference>
<dbReference type="Pfam" id="PF00563">
    <property type="entry name" value="EAL"/>
    <property type="match status" value="1"/>
</dbReference>
<dbReference type="PANTHER" id="PTHR44757">
    <property type="entry name" value="DIGUANYLATE CYCLASE DGCP"/>
    <property type="match status" value="1"/>
</dbReference>